<evidence type="ECO:0000256" key="12">
    <source>
        <dbReference type="RuleBase" id="RU000679"/>
    </source>
</evidence>
<evidence type="ECO:0000256" key="5">
    <source>
        <dbReference type="ARBA" id="ARBA00022692"/>
    </source>
</evidence>
<accession>A0A2J7R4A5</accession>
<evidence type="ECO:0000256" key="11">
    <source>
        <dbReference type="ARBA" id="ARBA00023303"/>
    </source>
</evidence>
<evidence type="ECO:0000256" key="2">
    <source>
        <dbReference type="ARBA" id="ARBA00007193"/>
    </source>
</evidence>
<evidence type="ECO:0000256" key="7">
    <source>
        <dbReference type="ARBA" id="ARBA00023053"/>
    </source>
</evidence>
<dbReference type="EMBL" id="NEVH01007451">
    <property type="protein sequence ID" value="PNF35672.1"/>
    <property type="molecule type" value="Genomic_DNA"/>
</dbReference>
<comment type="similarity">
    <text evidence="2 12">Belongs to the amiloride-sensitive sodium channel (TC 1.A.6) family.</text>
</comment>
<name>A0A2J7R4A5_9NEOP</name>
<reference evidence="14 15" key="1">
    <citation type="submission" date="2017-12" db="EMBL/GenBank/DDBJ databases">
        <title>Hemimetabolous genomes reveal molecular basis of termite eusociality.</title>
        <authorList>
            <person name="Harrison M.C."/>
            <person name="Jongepier E."/>
            <person name="Robertson H.M."/>
            <person name="Arning N."/>
            <person name="Bitard-Feildel T."/>
            <person name="Chao H."/>
            <person name="Childers C.P."/>
            <person name="Dinh H."/>
            <person name="Doddapaneni H."/>
            <person name="Dugan S."/>
            <person name="Gowin J."/>
            <person name="Greiner C."/>
            <person name="Han Y."/>
            <person name="Hu H."/>
            <person name="Hughes D.S.T."/>
            <person name="Huylmans A.-K."/>
            <person name="Kemena C."/>
            <person name="Kremer L.P.M."/>
            <person name="Lee S.L."/>
            <person name="Lopez-Ezquerra A."/>
            <person name="Mallet L."/>
            <person name="Monroy-Kuhn J.M."/>
            <person name="Moser A."/>
            <person name="Murali S.C."/>
            <person name="Muzny D.M."/>
            <person name="Otani S."/>
            <person name="Piulachs M.-D."/>
            <person name="Poelchau M."/>
            <person name="Qu J."/>
            <person name="Schaub F."/>
            <person name="Wada-Katsumata A."/>
            <person name="Worley K.C."/>
            <person name="Xie Q."/>
            <person name="Ylla G."/>
            <person name="Poulsen M."/>
            <person name="Gibbs R.A."/>
            <person name="Schal C."/>
            <person name="Richards S."/>
            <person name="Belles X."/>
            <person name="Korb J."/>
            <person name="Bornberg-Bauer E."/>
        </authorList>
    </citation>
    <scope>NUCLEOTIDE SEQUENCE [LARGE SCALE GENOMIC DNA]</scope>
    <source>
        <tissue evidence="14">Whole body</tissue>
    </source>
</reference>
<evidence type="ECO:0000256" key="8">
    <source>
        <dbReference type="ARBA" id="ARBA00023065"/>
    </source>
</evidence>
<evidence type="ECO:0000313" key="14">
    <source>
        <dbReference type="EMBL" id="PNF35672.1"/>
    </source>
</evidence>
<keyword evidence="10 12" id="KW-0739">Sodium transport</keyword>
<feature type="transmembrane region" description="Helical" evidence="13">
    <location>
        <begin position="271"/>
        <end position="290"/>
    </location>
</feature>
<comment type="caution">
    <text evidence="14">The sequence shown here is derived from an EMBL/GenBank/DDBJ whole genome shotgun (WGS) entry which is preliminary data.</text>
</comment>
<dbReference type="AlphaFoldDB" id="A0A2J7R4A5"/>
<dbReference type="Proteomes" id="UP000235965">
    <property type="component" value="Unassembled WGS sequence"/>
</dbReference>
<dbReference type="Gene3D" id="2.60.470.10">
    <property type="entry name" value="Acid-sensing ion channels like domains"/>
    <property type="match status" value="1"/>
</dbReference>
<keyword evidence="7" id="KW-0915">Sodium</keyword>
<proteinExistence type="inferred from homology"/>
<keyword evidence="5 12" id="KW-0812">Transmembrane</keyword>
<evidence type="ECO:0000256" key="3">
    <source>
        <dbReference type="ARBA" id="ARBA00022448"/>
    </source>
</evidence>
<keyword evidence="11 12" id="KW-0407">Ion channel</keyword>
<evidence type="ECO:0000256" key="6">
    <source>
        <dbReference type="ARBA" id="ARBA00022989"/>
    </source>
</evidence>
<keyword evidence="15" id="KW-1185">Reference proteome</keyword>
<dbReference type="GO" id="GO:0015280">
    <property type="term" value="F:ligand-gated sodium channel activity"/>
    <property type="evidence" value="ECO:0007669"/>
    <property type="project" value="TreeGrafter"/>
</dbReference>
<gene>
    <name evidence="14" type="ORF">B7P43_G17469</name>
</gene>
<dbReference type="OrthoDB" id="8188903at2759"/>
<protein>
    <recommendedName>
        <fullName evidence="16">Sodium channel protein Nach</fullName>
    </recommendedName>
</protein>
<evidence type="ECO:0008006" key="16">
    <source>
        <dbReference type="Google" id="ProtNLM"/>
    </source>
</evidence>
<dbReference type="STRING" id="105785.A0A2J7R4A5"/>
<organism evidence="14 15">
    <name type="scientific">Cryptotermes secundus</name>
    <dbReference type="NCBI Taxonomy" id="105785"/>
    <lineage>
        <taxon>Eukaryota</taxon>
        <taxon>Metazoa</taxon>
        <taxon>Ecdysozoa</taxon>
        <taxon>Arthropoda</taxon>
        <taxon>Hexapoda</taxon>
        <taxon>Insecta</taxon>
        <taxon>Pterygota</taxon>
        <taxon>Neoptera</taxon>
        <taxon>Polyneoptera</taxon>
        <taxon>Dictyoptera</taxon>
        <taxon>Blattodea</taxon>
        <taxon>Blattoidea</taxon>
        <taxon>Termitoidae</taxon>
        <taxon>Kalotermitidae</taxon>
        <taxon>Cryptotermitinae</taxon>
        <taxon>Cryptotermes</taxon>
    </lineage>
</organism>
<dbReference type="GO" id="GO:0005886">
    <property type="term" value="C:plasma membrane"/>
    <property type="evidence" value="ECO:0007669"/>
    <property type="project" value="TreeGrafter"/>
</dbReference>
<dbReference type="InterPro" id="IPR001873">
    <property type="entry name" value="ENaC"/>
</dbReference>
<keyword evidence="3 12" id="KW-0813">Transport</keyword>
<evidence type="ECO:0000256" key="10">
    <source>
        <dbReference type="ARBA" id="ARBA00023201"/>
    </source>
</evidence>
<dbReference type="InParanoid" id="A0A2J7R4A5"/>
<keyword evidence="8 12" id="KW-0406">Ion transport</keyword>
<keyword evidence="6 13" id="KW-1133">Transmembrane helix</keyword>
<evidence type="ECO:0000256" key="9">
    <source>
        <dbReference type="ARBA" id="ARBA00023136"/>
    </source>
</evidence>
<dbReference type="Pfam" id="PF00858">
    <property type="entry name" value="ASC"/>
    <property type="match status" value="1"/>
</dbReference>
<evidence type="ECO:0000256" key="4">
    <source>
        <dbReference type="ARBA" id="ARBA00022461"/>
    </source>
</evidence>
<keyword evidence="9 13" id="KW-0472">Membrane</keyword>
<sequence length="311" mass="34903">MEAFQHSAVSFAPDTTYLHWNTGFPAVTVCEKLDKNKIWNLAERMYPKADSATLSNLVMYLREMIYYKGKCSNCHIHCSGPTECPRNILDLAKQVLSSCSSLLGDCFWNSKQFDCCEKFYPELTPYGICYAINSYQTPRNITNHKTIDLISNKITGPGSLQFKTFVDSEIYVHSPEDAFHLGQQAEPDLGNSGLGYSYTVYFRITEIDNDPHISSLSVSQRGCVLQHENPLRMYKLYSSSACITECQAKAQLQVCGCVHHYATVSMGGATGLFLGASLISAVELIMYFCVRIIPRKQQRRINASHVLPVVL</sequence>
<comment type="subcellular location">
    <subcellularLocation>
        <location evidence="1">Membrane</location>
        <topology evidence="1">Multi-pass membrane protein</topology>
    </subcellularLocation>
</comment>
<evidence type="ECO:0000256" key="13">
    <source>
        <dbReference type="SAM" id="Phobius"/>
    </source>
</evidence>
<evidence type="ECO:0000256" key="1">
    <source>
        <dbReference type="ARBA" id="ARBA00004141"/>
    </source>
</evidence>
<dbReference type="FunCoup" id="A0A2J7R4A5">
    <property type="interactions" value="54"/>
</dbReference>
<keyword evidence="4 12" id="KW-0894">Sodium channel</keyword>
<evidence type="ECO:0000313" key="15">
    <source>
        <dbReference type="Proteomes" id="UP000235965"/>
    </source>
</evidence>
<dbReference type="PANTHER" id="PTHR11690">
    <property type="entry name" value="AMILORIDE-SENSITIVE SODIUM CHANNEL-RELATED"/>
    <property type="match status" value="1"/>
</dbReference>
<dbReference type="PANTHER" id="PTHR11690:SF175">
    <property type="entry name" value="PICKPOCKET 13-RELATED"/>
    <property type="match status" value="1"/>
</dbReference>